<evidence type="ECO:0000313" key="1">
    <source>
        <dbReference type="EMBL" id="GJM62534.1"/>
    </source>
</evidence>
<dbReference type="Gene3D" id="3.30.70.1280">
    <property type="entry name" value="SP0830-like domains"/>
    <property type="match status" value="1"/>
</dbReference>
<dbReference type="InterPro" id="IPR012545">
    <property type="entry name" value="DUF1697"/>
</dbReference>
<keyword evidence="2" id="KW-1185">Reference proteome</keyword>
<dbReference type="EMBL" id="BQKE01000002">
    <property type="protein sequence ID" value="GJM62534.1"/>
    <property type="molecule type" value="Genomic_DNA"/>
</dbReference>
<name>A0AAN4VYU0_9BACT</name>
<accession>A0AAN4VYU0</accession>
<evidence type="ECO:0000313" key="2">
    <source>
        <dbReference type="Proteomes" id="UP001310022"/>
    </source>
</evidence>
<proteinExistence type="predicted"/>
<organism evidence="1 2">
    <name type="scientific">Persicobacter diffluens</name>
    <dbReference type="NCBI Taxonomy" id="981"/>
    <lineage>
        <taxon>Bacteria</taxon>
        <taxon>Pseudomonadati</taxon>
        <taxon>Bacteroidota</taxon>
        <taxon>Cytophagia</taxon>
        <taxon>Cytophagales</taxon>
        <taxon>Persicobacteraceae</taxon>
        <taxon>Persicobacter</taxon>
    </lineage>
</organism>
<sequence length="186" mass="21389">MLIRFFLYLNMEKSYIAILRGINVSGKNIIPMAELRRLLAKLGLKNCATYIQSGNVLFDSTLDAKTLESLIAREIAKVFGYDVPCQVFAKEDWKMMVQANPYLGNAAYETSFFHLTFLADLPEEQLFQSIGEYNHDLDEFKKIGRVIYLYCPGGYGRTKLNNSFWEKKLGVSCTTRNWKTVQRLAQ</sequence>
<reference evidence="1 2" key="1">
    <citation type="submission" date="2021-12" db="EMBL/GenBank/DDBJ databases">
        <title>Genome sequencing of bacteria with rrn-lacking chromosome and rrn-plasmid.</title>
        <authorList>
            <person name="Anda M."/>
            <person name="Iwasaki W."/>
        </authorList>
    </citation>
    <scope>NUCLEOTIDE SEQUENCE [LARGE SCALE GENOMIC DNA]</scope>
    <source>
        <strain evidence="1 2">NBRC 15940</strain>
    </source>
</reference>
<dbReference type="PANTHER" id="PTHR36439:SF1">
    <property type="entry name" value="DUF1697 DOMAIN-CONTAINING PROTEIN"/>
    <property type="match status" value="1"/>
</dbReference>
<evidence type="ECO:0008006" key="3">
    <source>
        <dbReference type="Google" id="ProtNLM"/>
    </source>
</evidence>
<protein>
    <recommendedName>
        <fullName evidence="3">DUF1697 domain-containing protein</fullName>
    </recommendedName>
</protein>
<comment type="caution">
    <text evidence="1">The sequence shown here is derived from an EMBL/GenBank/DDBJ whole genome shotgun (WGS) entry which is preliminary data.</text>
</comment>
<dbReference type="AlphaFoldDB" id="A0AAN4VYU0"/>
<gene>
    <name evidence="1" type="ORF">PEDI_30860</name>
</gene>
<dbReference type="PANTHER" id="PTHR36439">
    <property type="entry name" value="BLL4334 PROTEIN"/>
    <property type="match status" value="1"/>
</dbReference>
<dbReference type="SUPFAM" id="SSF160379">
    <property type="entry name" value="SP0830-like"/>
    <property type="match status" value="1"/>
</dbReference>
<dbReference type="PIRSF" id="PIRSF008502">
    <property type="entry name" value="UCP008502"/>
    <property type="match status" value="1"/>
</dbReference>
<dbReference type="Proteomes" id="UP001310022">
    <property type="component" value="Unassembled WGS sequence"/>
</dbReference>
<dbReference type="Pfam" id="PF08002">
    <property type="entry name" value="DUF1697"/>
    <property type="match status" value="1"/>
</dbReference>